<dbReference type="OMA" id="CNKIVAP"/>
<dbReference type="FunFam" id="3.90.850.10:FF:000002">
    <property type="entry name" value="2-hydroxyhepta-2,4-diene-1,7-dioate isomerase"/>
    <property type="match status" value="1"/>
</dbReference>
<dbReference type="GO" id="GO:0046872">
    <property type="term" value="F:metal ion binding"/>
    <property type="evidence" value="ECO:0007669"/>
    <property type="project" value="UniProtKB-KW"/>
</dbReference>
<dbReference type="PANTHER" id="PTHR42796">
    <property type="entry name" value="FUMARYLACETOACETATE HYDROLASE DOMAIN-CONTAINING PROTEIN 2A-RELATED"/>
    <property type="match status" value="1"/>
</dbReference>
<dbReference type="Pfam" id="PF01557">
    <property type="entry name" value="FAA_hydrolase"/>
    <property type="match status" value="1"/>
</dbReference>
<evidence type="ECO:0000259" key="3">
    <source>
        <dbReference type="Pfam" id="PF01557"/>
    </source>
</evidence>
<keyword evidence="5" id="KW-1185">Reference proteome</keyword>
<dbReference type="SUPFAM" id="SSF56529">
    <property type="entry name" value="FAH"/>
    <property type="match status" value="1"/>
</dbReference>
<dbReference type="InterPro" id="IPR011234">
    <property type="entry name" value="Fumarylacetoacetase-like_C"/>
</dbReference>
<dbReference type="GO" id="GO:0050163">
    <property type="term" value="F:oxaloacetate tautomerase activity"/>
    <property type="evidence" value="ECO:0007669"/>
    <property type="project" value="UniProtKB-ARBA"/>
</dbReference>
<proteinExistence type="inferred from homology"/>
<dbReference type="Gene3D" id="3.90.850.10">
    <property type="entry name" value="Fumarylacetoacetase-like, C-terminal domain"/>
    <property type="match status" value="1"/>
</dbReference>
<dbReference type="InterPro" id="IPR036663">
    <property type="entry name" value="Fumarylacetoacetase_C_sf"/>
</dbReference>
<evidence type="ECO:0000313" key="4">
    <source>
        <dbReference type="EMBL" id="CAD7084759.1"/>
    </source>
</evidence>
<dbReference type="Proteomes" id="UP000594454">
    <property type="component" value="Chromosome 3"/>
</dbReference>
<dbReference type="PANTHER" id="PTHR42796:SF4">
    <property type="entry name" value="FUMARYLACETOACETATE HYDROLASE DOMAIN-CONTAINING PROTEIN 2A"/>
    <property type="match status" value="1"/>
</dbReference>
<dbReference type="EMBL" id="LR899011">
    <property type="protein sequence ID" value="CAD7084759.1"/>
    <property type="molecule type" value="Genomic_DNA"/>
</dbReference>
<reference evidence="4 5" key="1">
    <citation type="submission" date="2020-11" db="EMBL/GenBank/DDBJ databases">
        <authorList>
            <person name="Wallbank WR R."/>
            <person name="Pardo Diaz C."/>
            <person name="Kozak K."/>
            <person name="Martin S."/>
            <person name="Jiggins C."/>
            <person name="Moest M."/>
            <person name="Warren A I."/>
            <person name="Generalovic N T."/>
            <person name="Byers J.R.P. K."/>
            <person name="Montejo-Kovacevich G."/>
            <person name="Yen C E."/>
        </authorList>
    </citation>
    <scope>NUCLEOTIDE SEQUENCE [LARGE SCALE GENOMIC DNA]</scope>
</reference>
<protein>
    <recommendedName>
        <fullName evidence="3">Fumarylacetoacetase-like C-terminal domain-containing protein</fullName>
    </recommendedName>
</protein>
<comment type="similarity">
    <text evidence="1">Belongs to the FAH family.</text>
</comment>
<organism evidence="4 5">
    <name type="scientific">Hermetia illucens</name>
    <name type="common">Black soldier fly</name>
    <dbReference type="NCBI Taxonomy" id="343691"/>
    <lineage>
        <taxon>Eukaryota</taxon>
        <taxon>Metazoa</taxon>
        <taxon>Ecdysozoa</taxon>
        <taxon>Arthropoda</taxon>
        <taxon>Hexapoda</taxon>
        <taxon>Insecta</taxon>
        <taxon>Pterygota</taxon>
        <taxon>Neoptera</taxon>
        <taxon>Endopterygota</taxon>
        <taxon>Diptera</taxon>
        <taxon>Brachycera</taxon>
        <taxon>Stratiomyomorpha</taxon>
        <taxon>Stratiomyidae</taxon>
        <taxon>Hermetiinae</taxon>
        <taxon>Hermetia</taxon>
    </lineage>
</organism>
<dbReference type="FunCoup" id="A0A7R8UPU6">
    <property type="interactions" value="75"/>
</dbReference>
<dbReference type="GO" id="GO:0006107">
    <property type="term" value="P:oxaloacetate metabolic process"/>
    <property type="evidence" value="ECO:0007669"/>
    <property type="project" value="UniProtKB-ARBA"/>
</dbReference>
<dbReference type="InParanoid" id="A0A7R8UPU6"/>
<dbReference type="OrthoDB" id="411064at2759"/>
<dbReference type="AlphaFoldDB" id="A0A7R8UPU6"/>
<evidence type="ECO:0000256" key="1">
    <source>
        <dbReference type="ARBA" id="ARBA00010211"/>
    </source>
</evidence>
<dbReference type="InterPro" id="IPR051121">
    <property type="entry name" value="FAH"/>
</dbReference>
<sequence length="338" mass="36946">MLSISIFRGASLSKIRLAKEVQNQVTTIGAAVNKSEKFSRTYSSKPDSNRMRFVQYLRKNDTTPKLGAISDDGATLTDLSSQSGIPSDMITFIKENISVEDVAKKLTVLPSEKVNDNITLLPPVLNPEKIICIGLNYSGHCLEQNKQPPKEPMFFSKFNTALVGPTGNVIAHAITKKLDWEVELAVVIGKEAKKVAKENALDYVFGYTVAQDISARDWQKERNGGQFLIGKSMDTFCPLGPALVHKSLIKDPHNLSLTSLVNGVLKQSGNTNELIFRIDDIISRLSECITLKPGDVILTGTPAGVGMHRSPPEFLKVGDLIESEIQDLGKLSNKVVAP</sequence>
<gene>
    <name evidence="4" type="ORF">HERILL_LOCUS7637</name>
</gene>
<name>A0A7R8UPU6_HERIL</name>
<accession>A0A7R8UPU6</accession>
<feature type="domain" description="Fumarylacetoacetase-like C-terminal" evidence="3">
    <location>
        <begin position="129"/>
        <end position="336"/>
    </location>
</feature>
<evidence type="ECO:0000256" key="2">
    <source>
        <dbReference type="ARBA" id="ARBA00022723"/>
    </source>
</evidence>
<keyword evidence="2" id="KW-0479">Metal-binding</keyword>
<evidence type="ECO:0000313" key="5">
    <source>
        <dbReference type="Proteomes" id="UP000594454"/>
    </source>
</evidence>